<evidence type="ECO:0000256" key="5">
    <source>
        <dbReference type="SAM" id="Phobius"/>
    </source>
</evidence>
<evidence type="ECO:0000256" key="4">
    <source>
        <dbReference type="ARBA" id="ARBA00023136"/>
    </source>
</evidence>
<feature type="transmembrane region" description="Helical" evidence="5">
    <location>
        <begin position="7"/>
        <end position="24"/>
    </location>
</feature>
<feature type="transmembrane region" description="Helical" evidence="5">
    <location>
        <begin position="113"/>
        <end position="131"/>
    </location>
</feature>
<dbReference type="Proteomes" id="UP000285710">
    <property type="component" value="Unassembled WGS sequence"/>
</dbReference>
<evidence type="ECO:0000313" key="8">
    <source>
        <dbReference type="EMBL" id="RWR17837.1"/>
    </source>
</evidence>
<dbReference type="NCBIfam" id="NF037976">
    <property type="entry name" value="gtrA_1"/>
    <property type="match status" value="1"/>
</dbReference>
<evidence type="ECO:0000313" key="11">
    <source>
        <dbReference type="Proteomes" id="UP000284476"/>
    </source>
</evidence>
<sequence>MRGLPLILTYAAFAALAIIVNLGVQRLVLATSLHWGFGAGGGPFVAAMFFGTLAGLVFKYVLDKRWIFADDSTGIKAHGRKFTLYTFMGIFTTAIFWGTESLFWYLWHTDTMREAGAVLGLCIGYVVKYWLDRTLVFTTSSNTAQAGPDTGRRS</sequence>
<organism evidence="7 12">
    <name type="scientific">Paenirhodobacter populi</name>
    <dbReference type="NCBI Taxonomy" id="2306993"/>
    <lineage>
        <taxon>Bacteria</taxon>
        <taxon>Pseudomonadati</taxon>
        <taxon>Pseudomonadota</taxon>
        <taxon>Alphaproteobacteria</taxon>
        <taxon>Rhodobacterales</taxon>
        <taxon>Rhodobacter group</taxon>
        <taxon>Paenirhodobacter</taxon>
    </lineage>
</organism>
<accession>A0A443IMJ9</accession>
<evidence type="ECO:0000313" key="10">
    <source>
        <dbReference type="Proteomes" id="UP000284451"/>
    </source>
</evidence>
<reference evidence="10 11" key="1">
    <citation type="submission" date="2019-01" db="EMBL/GenBank/DDBJ databases">
        <title>Sinorhodobacter populi sp. nov. isolated from the symptomatic bark tissue of Populus euramericana canker.</title>
        <authorList>
            <person name="Xu G."/>
        </authorList>
    </citation>
    <scope>NUCLEOTIDE SEQUENCE [LARGE SCALE GENOMIC DNA]</scope>
    <source>
        <strain evidence="9 10">07D10-4-3</strain>
        <strain evidence="7 12">2D-5</strain>
        <strain evidence="8 11">SK2B-1</strain>
    </source>
</reference>
<protein>
    <submittedName>
        <fullName evidence="7">GtrA family protein</fullName>
    </submittedName>
</protein>
<dbReference type="GO" id="GO:0016020">
    <property type="term" value="C:membrane"/>
    <property type="evidence" value="ECO:0007669"/>
    <property type="project" value="UniProtKB-SubCell"/>
</dbReference>
<feature type="transmembrane region" description="Helical" evidence="5">
    <location>
        <begin position="44"/>
        <end position="62"/>
    </location>
</feature>
<dbReference type="AlphaFoldDB" id="A0A443IMJ9"/>
<dbReference type="Proteomes" id="UP000284451">
    <property type="component" value="Unassembled WGS sequence"/>
</dbReference>
<evidence type="ECO:0000313" key="9">
    <source>
        <dbReference type="EMBL" id="RWR33180.1"/>
    </source>
</evidence>
<accession>A0A443JBB3</accession>
<evidence type="ECO:0000313" key="7">
    <source>
        <dbReference type="EMBL" id="RWR06981.1"/>
    </source>
</evidence>
<evidence type="ECO:0000259" key="6">
    <source>
        <dbReference type="Pfam" id="PF04138"/>
    </source>
</evidence>
<keyword evidence="4 5" id="KW-0472">Membrane</keyword>
<keyword evidence="3 5" id="KW-1133">Transmembrane helix</keyword>
<evidence type="ECO:0000256" key="2">
    <source>
        <dbReference type="ARBA" id="ARBA00022692"/>
    </source>
</evidence>
<dbReference type="Pfam" id="PF04138">
    <property type="entry name" value="GtrA_DPMS_TM"/>
    <property type="match status" value="1"/>
</dbReference>
<dbReference type="EMBL" id="SAUZ01000024">
    <property type="protein sequence ID" value="RWR17837.1"/>
    <property type="molecule type" value="Genomic_DNA"/>
</dbReference>
<accession>A0A443KKB1</accession>
<name>A0A443IMJ9_9RHOB</name>
<keyword evidence="2 5" id="KW-0812">Transmembrane</keyword>
<evidence type="ECO:0000256" key="1">
    <source>
        <dbReference type="ARBA" id="ARBA00004141"/>
    </source>
</evidence>
<comment type="caution">
    <text evidence="7">The sequence shown here is derived from an EMBL/GenBank/DDBJ whole genome shotgun (WGS) entry which is preliminary data.</text>
</comment>
<dbReference type="GO" id="GO:0000271">
    <property type="term" value="P:polysaccharide biosynthetic process"/>
    <property type="evidence" value="ECO:0007669"/>
    <property type="project" value="InterPro"/>
</dbReference>
<feature type="transmembrane region" description="Helical" evidence="5">
    <location>
        <begin position="82"/>
        <end position="107"/>
    </location>
</feature>
<evidence type="ECO:0000313" key="12">
    <source>
        <dbReference type="Proteomes" id="UP000285710"/>
    </source>
</evidence>
<comment type="subcellular location">
    <subcellularLocation>
        <location evidence="1">Membrane</location>
        <topology evidence="1">Multi-pass membrane protein</topology>
    </subcellularLocation>
</comment>
<keyword evidence="12" id="KW-1185">Reference proteome</keyword>
<dbReference type="Proteomes" id="UP000284476">
    <property type="component" value="Unassembled WGS sequence"/>
</dbReference>
<dbReference type="EMBL" id="SAUW01000024">
    <property type="protein sequence ID" value="RWR06981.1"/>
    <property type="molecule type" value="Genomic_DNA"/>
</dbReference>
<dbReference type="EMBL" id="SAUY01000007">
    <property type="protein sequence ID" value="RWR33180.1"/>
    <property type="molecule type" value="Genomic_DNA"/>
</dbReference>
<evidence type="ECO:0000256" key="3">
    <source>
        <dbReference type="ARBA" id="ARBA00022989"/>
    </source>
</evidence>
<dbReference type="InterPro" id="IPR007267">
    <property type="entry name" value="GtrA_DPMS_TM"/>
</dbReference>
<feature type="domain" description="GtrA/DPMS transmembrane" evidence="6">
    <location>
        <begin position="10"/>
        <end position="137"/>
    </location>
</feature>
<gene>
    <name evidence="9" type="ORF">D2T29_07435</name>
    <name evidence="8" type="ORF">D2T30_18120</name>
    <name evidence="7" type="ORF">D2T33_17530</name>
</gene>
<proteinExistence type="predicted"/>
<reference evidence="10 11" key="2">
    <citation type="submission" date="2019-01" db="EMBL/GenBank/DDBJ databases">
        <authorList>
            <person name="Li Y."/>
        </authorList>
    </citation>
    <scope>NUCLEOTIDE SEQUENCE [LARGE SCALE GENOMIC DNA]</scope>
    <source>
        <strain evidence="9 10">07D10-4-3</strain>
        <strain evidence="7 12">2D-5</strain>
        <strain evidence="8 11">SK2B-1</strain>
    </source>
</reference>
<dbReference type="RefSeq" id="WP_128179980.1">
    <property type="nucleotide sequence ID" value="NZ_JBHRSO010000003.1"/>
</dbReference>